<sequence length="115" mass="13196">MSSTAEPTIYRRYADFWPHYLREHADPRCRRLHYIGSTLALLCLAALIVTGSWWYLAGALISGYGFAWVGHFFIEKNRPATFTYPVWSLVSDWRMYGLWLTGRLAPRLKAAGVPA</sequence>
<keyword evidence="1" id="KW-0812">Transmembrane</keyword>
<evidence type="ECO:0000256" key="1">
    <source>
        <dbReference type="SAM" id="Phobius"/>
    </source>
</evidence>
<dbReference type="RefSeq" id="WP_188582722.1">
    <property type="nucleotide sequence ID" value="NZ_BMDZ01000104.1"/>
</dbReference>
<dbReference type="PANTHER" id="PTHR34205:SF2">
    <property type="entry name" value="DUF962 DOMAIN-CONTAINING PROTEIN"/>
    <property type="match status" value="1"/>
</dbReference>
<dbReference type="EMBL" id="BMDZ01000104">
    <property type="protein sequence ID" value="GGB61526.1"/>
    <property type="molecule type" value="Genomic_DNA"/>
</dbReference>
<keyword evidence="1" id="KW-1133">Transmembrane helix</keyword>
<organism evidence="2 3">
    <name type="scientific">Tistrella bauzanensis</name>
    <dbReference type="NCBI Taxonomy" id="657419"/>
    <lineage>
        <taxon>Bacteria</taxon>
        <taxon>Pseudomonadati</taxon>
        <taxon>Pseudomonadota</taxon>
        <taxon>Alphaproteobacteria</taxon>
        <taxon>Geminicoccales</taxon>
        <taxon>Geminicoccaceae</taxon>
        <taxon>Tistrella</taxon>
    </lineage>
</organism>
<keyword evidence="3" id="KW-1185">Reference proteome</keyword>
<reference evidence="3" key="1">
    <citation type="journal article" date="2019" name="Int. J. Syst. Evol. Microbiol.">
        <title>The Global Catalogue of Microorganisms (GCM) 10K type strain sequencing project: providing services to taxonomists for standard genome sequencing and annotation.</title>
        <authorList>
            <consortium name="The Broad Institute Genomics Platform"/>
            <consortium name="The Broad Institute Genome Sequencing Center for Infectious Disease"/>
            <person name="Wu L."/>
            <person name="Ma J."/>
        </authorList>
    </citation>
    <scope>NUCLEOTIDE SEQUENCE [LARGE SCALE GENOMIC DNA]</scope>
    <source>
        <strain evidence="3">CGMCC 1.10188</strain>
    </source>
</reference>
<feature type="transmembrane region" description="Helical" evidence="1">
    <location>
        <begin position="55"/>
        <end position="74"/>
    </location>
</feature>
<proteinExistence type="predicted"/>
<gene>
    <name evidence="2" type="ORF">GCM10011505_47720</name>
</gene>
<dbReference type="Proteomes" id="UP000603352">
    <property type="component" value="Unassembled WGS sequence"/>
</dbReference>
<comment type="caution">
    <text evidence="2">The sequence shown here is derived from an EMBL/GenBank/DDBJ whole genome shotgun (WGS) entry which is preliminary data.</text>
</comment>
<protein>
    <submittedName>
        <fullName evidence="2">Membrane protein</fullName>
    </submittedName>
</protein>
<feature type="transmembrane region" description="Helical" evidence="1">
    <location>
        <begin position="32"/>
        <end position="49"/>
    </location>
</feature>
<dbReference type="PANTHER" id="PTHR34205">
    <property type="entry name" value="TRANSMEMBRANE PROTEIN"/>
    <property type="match status" value="1"/>
</dbReference>
<name>A0ABQ1J9X7_9PROT</name>
<dbReference type="InterPro" id="IPR009305">
    <property type="entry name" value="Mpo1-like"/>
</dbReference>
<accession>A0ABQ1J9X7</accession>
<dbReference type="Pfam" id="PF06127">
    <property type="entry name" value="Mpo1-like"/>
    <property type="match status" value="1"/>
</dbReference>
<evidence type="ECO:0000313" key="2">
    <source>
        <dbReference type="EMBL" id="GGB61526.1"/>
    </source>
</evidence>
<evidence type="ECO:0000313" key="3">
    <source>
        <dbReference type="Proteomes" id="UP000603352"/>
    </source>
</evidence>
<keyword evidence="1" id="KW-0472">Membrane</keyword>